<proteinExistence type="predicted"/>
<keyword evidence="1" id="KW-0472">Membrane</keyword>
<comment type="caution">
    <text evidence="2">The sequence shown here is derived from an EMBL/GenBank/DDBJ whole genome shotgun (WGS) entry which is preliminary data.</text>
</comment>
<dbReference type="EMBL" id="FCQH01000053">
    <property type="protein sequence ID" value="CVL09378.1"/>
    <property type="molecule type" value="Genomic_DNA"/>
</dbReference>
<sequence length="156" mass="17542">MAFTQNKKGPKILNLVAPFNWICAGLGAASIIFVSLVGEKADQDEKLLFVAGVTFLAGTIVLSAVLPVLFTLLNFTYPRNIYEYDEHGTKLSEKFPNLLWTLPVMMTLYVLQFLAGIILWFKSKYQDWSIVVIVVELFAMLGLMMVVAIKAWRSTM</sequence>
<gene>
    <name evidence="2" type="ORF">FMAN_14301</name>
</gene>
<feature type="transmembrane region" description="Helical" evidence="1">
    <location>
        <begin position="48"/>
        <end position="77"/>
    </location>
</feature>
<dbReference type="AlphaFoldDB" id="A0A1L7UFE4"/>
<feature type="transmembrane region" description="Helical" evidence="1">
    <location>
        <begin position="128"/>
        <end position="149"/>
    </location>
</feature>
<accession>A0A1L7UFE4</accession>
<evidence type="ECO:0000313" key="3">
    <source>
        <dbReference type="Proteomes" id="UP000184255"/>
    </source>
</evidence>
<evidence type="ECO:0000256" key="1">
    <source>
        <dbReference type="SAM" id="Phobius"/>
    </source>
</evidence>
<keyword evidence="1" id="KW-0812">Transmembrane</keyword>
<evidence type="ECO:0000313" key="2">
    <source>
        <dbReference type="EMBL" id="CVL09378.1"/>
    </source>
</evidence>
<reference evidence="3" key="1">
    <citation type="journal article" date="2016" name="Genome Biol. Evol.">
        <title>Comparative 'omics' of the Fusarium fujikuroi species complex highlights differences in genetic potential and metabolite synthesis.</title>
        <authorList>
            <person name="Niehaus E.-M."/>
            <person name="Muensterkoetter M."/>
            <person name="Proctor R.H."/>
            <person name="Brown D.W."/>
            <person name="Sharon A."/>
            <person name="Idan Y."/>
            <person name="Oren-Young L."/>
            <person name="Sieber C.M."/>
            <person name="Novak O."/>
            <person name="Pencik A."/>
            <person name="Tarkowska D."/>
            <person name="Hromadova K."/>
            <person name="Freeman S."/>
            <person name="Maymon M."/>
            <person name="Elazar M."/>
            <person name="Youssef S.A."/>
            <person name="El-Shabrawy E.S.M."/>
            <person name="Shalaby A.B.A."/>
            <person name="Houterman P."/>
            <person name="Brock N.L."/>
            <person name="Burkhardt I."/>
            <person name="Tsavkelova E.A."/>
            <person name="Dickschat J.S."/>
            <person name="Galuszka P."/>
            <person name="Gueldener U."/>
            <person name="Tudzynski B."/>
        </authorList>
    </citation>
    <scope>NUCLEOTIDE SEQUENCE [LARGE SCALE GENOMIC DNA]</scope>
    <source>
        <strain evidence="3">MRC7560</strain>
    </source>
</reference>
<keyword evidence="3" id="KW-1185">Reference proteome</keyword>
<name>A0A1L7UFE4_FUSMA</name>
<organism evidence="2 3">
    <name type="scientific">Fusarium mangiferae</name>
    <name type="common">Mango malformation disease fungus</name>
    <dbReference type="NCBI Taxonomy" id="192010"/>
    <lineage>
        <taxon>Eukaryota</taxon>
        <taxon>Fungi</taxon>
        <taxon>Dikarya</taxon>
        <taxon>Ascomycota</taxon>
        <taxon>Pezizomycotina</taxon>
        <taxon>Sordariomycetes</taxon>
        <taxon>Hypocreomycetidae</taxon>
        <taxon>Hypocreales</taxon>
        <taxon>Nectriaceae</taxon>
        <taxon>Fusarium</taxon>
        <taxon>Fusarium fujikuroi species complex</taxon>
    </lineage>
</organism>
<protein>
    <submittedName>
        <fullName evidence="2">Uncharacterized protein</fullName>
    </submittedName>
</protein>
<feature type="transmembrane region" description="Helical" evidence="1">
    <location>
        <begin position="12"/>
        <end position="36"/>
    </location>
</feature>
<dbReference type="RefSeq" id="XP_041691633.1">
    <property type="nucleotide sequence ID" value="XM_041826345.1"/>
</dbReference>
<feature type="transmembrane region" description="Helical" evidence="1">
    <location>
        <begin position="98"/>
        <end position="122"/>
    </location>
</feature>
<dbReference type="Proteomes" id="UP000184255">
    <property type="component" value="Unassembled WGS sequence"/>
</dbReference>
<keyword evidence="1" id="KW-1133">Transmembrane helix</keyword>
<dbReference type="GeneID" id="65093548"/>
<dbReference type="VEuPathDB" id="FungiDB:FMAN_14301"/>